<evidence type="ECO:0008006" key="4">
    <source>
        <dbReference type="Google" id="ProtNLM"/>
    </source>
</evidence>
<gene>
    <name evidence="2" type="ORF">SAMN02745130_03736</name>
</gene>
<reference evidence="2 3" key="1">
    <citation type="submission" date="2017-02" db="EMBL/GenBank/DDBJ databases">
        <authorList>
            <person name="Peterson S.W."/>
        </authorList>
    </citation>
    <scope>NUCLEOTIDE SEQUENCE [LARGE SCALE GENOMIC DNA]</scope>
    <source>
        <strain evidence="2 3">ATCC 49788</strain>
    </source>
</reference>
<dbReference type="Proteomes" id="UP000190460">
    <property type="component" value="Unassembled WGS sequence"/>
</dbReference>
<dbReference type="PROSITE" id="PS00018">
    <property type="entry name" value="EF_HAND_1"/>
    <property type="match status" value="1"/>
</dbReference>
<name>A0A1T4Y1N7_9GAMM</name>
<keyword evidence="3" id="KW-1185">Reference proteome</keyword>
<evidence type="ECO:0000313" key="2">
    <source>
        <dbReference type="EMBL" id="SKA95241.1"/>
    </source>
</evidence>
<organism evidence="2 3">
    <name type="scientific">Thiothrix eikelboomii</name>
    <dbReference type="NCBI Taxonomy" id="92487"/>
    <lineage>
        <taxon>Bacteria</taxon>
        <taxon>Pseudomonadati</taxon>
        <taxon>Pseudomonadota</taxon>
        <taxon>Gammaproteobacteria</taxon>
        <taxon>Thiotrichales</taxon>
        <taxon>Thiotrichaceae</taxon>
        <taxon>Thiothrix</taxon>
    </lineage>
</organism>
<dbReference type="STRING" id="92487.SAMN02745130_03736"/>
<accession>A0A1T4Y1N7</accession>
<dbReference type="OrthoDB" id="9902479at2"/>
<dbReference type="SUPFAM" id="SSF47473">
    <property type="entry name" value="EF-hand"/>
    <property type="match status" value="1"/>
</dbReference>
<protein>
    <recommendedName>
        <fullName evidence="4">EF hand</fullName>
    </recommendedName>
</protein>
<keyword evidence="1" id="KW-0732">Signal</keyword>
<evidence type="ECO:0000313" key="3">
    <source>
        <dbReference type="Proteomes" id="UP000190460"/>
    </source>
</evidence>
<evidence type="ECO:0000256" key="1">
    <source>
        <dbReference type="SAM" id="SignalP"/>
    </source>
</evidence>
<dbReference type="InterPro" id="IPR011992">
    <property type="entry name" value="EF-hand-dom_pair"/>
</dbReference>
<dbReference type="RefSeq" id="WP_078924167.1">
    <property type="nucleotide sequence ID" value="NZ_FUYB01000029.1"/>
</dbReference>
<feature type="signal peptide" evidence="1">
    <location>
        <begin position="1"/>
        <end position="23"/>
    </location>
</feature>
<dbReference type="Gene3D" id="1.10.238.10">
    <property type="entry name" value="EF-hand"/>
    <property type="match status" value="2"/>
</dbReference>
<dbReference type="EMBL" id="FUYB01000029">
    <property type="protein sequence ID" value="SKA95241.1"/>
    <property type="molecule type" value="Genomic_DNA"/>
</dbReference>
<dbReference type="AlphaFoldDB" id="A0A1T4Y1N7"/>
<sequence>MRVQTTAIVLFTSLLAISSTSFAKGGHNGSANHTGVSAKSSVFTAIYDTDGNGTVTTAEVTAVRTADFNEADGDDSATLSLAEYQNLETNTQTREISKMFEILNTDTTSSGLTLAEFSANTTATTAVTNAFALADTDGDSALSLAEFTVLQGYKTGSIWGFAGLDTDVSKTLTLTEFLAGRVGHGGKR</sequence>
<dbReference type="InterPro" id="IPR018247">
    <property type="entry name" value="EF_Hand_1_Ca_BS"/>
</dbReference>
<proteinExistence type="predicted"/>
<feature type="chain" id="PRO_5012142903" description="EF hand" evidence="1">
    <location>
        <begin position="24"/>
        <end position="188"/>
    </location>
</feature>